<dbReference type="RefSeq" id="WP_165815381.1">
    <property type="nucleotide sequence ID" value="NZ_LTBB01000003.1"/>
</dbReference>
<evidence type="ECO:0000313" key="3">
    <source>
        <dbReference type="Proteomes" id="UP000075374"/>
    </source>
</evidence>
<keyword evidence="3" id="KW-1185">Reference proteome</keyword>
<dbReference type="Proteomes" id="UP000075374">
    <property type="component" value="Unassembled WGS sequence"/>
</dbReference>
<protein>
    <submittedName>
        <fullName evidence="2">Uncharacterized protein</fullName>
    </submittedName>
</protein>
<feature type="region of interest" description="Disordered" evidence="1">
    <location>
        <begin position="1"/>
        <end position="46"/>
    </location>
</feature>
<organism evidence="2 3">
    <name type="scientific">Clostridium colicanis DSM 13634</name>
    <dbReference type="NCBI Taxonomy" id="1121305"/>
    <lineage>
        <taxon>Bacteria</taxon>
        <taxon>Bacillati</taxon>
        <taxon>Bacillota</taxon>
        <taxon>Clostridia</taxon>
        <taxon>Eubacteriales</taxon>
        <taxon>Clostridiaceae</taxon>
        <taxon>Clostridium</taxon>
    </lineage>
</organism>
<feature type="compositionally biased region" description="Basic and acidic residues" evidence="1">
    <location>
        <begin position="1"/>
        <end position="19"/>
    </location>
</feature>
<accession>A0A151APW4</accession>
<dbReference type="NCBIfam" id="NF040908">
    <property type="entry name" value="CPC_1213_fam"/>
    <property type="match status" value="1"/>
</dbReference>
<sequence>MSDSKMRRTQNNKKEDGHFKKVNIKHGQPESVRAVFNSRGKLDKEE</sequence>
<name>A0A151APW4_9CLOT</name>
<dbReference type="InterPro" id="IPR053788">
    <property type="entry name" value="CPC_1213-like"/>
</dbReference>
<dbReference type="STRING" id="1121305.CLCOL_09100"/>
<gene>
    <name evidence="2" type="ORF">CLCOL_09100</name>
</gene>
<reference evidence="2 3" key="1">
    <citation type="submission" date="2016-02" db="EMBL/GenBank/DDBJ databases">
        <title>Genome sequence of Clostridium colicanis DSM 13634.</title>
        <authorList>
            <person name="Poehlein A."/>
            <person name="Daniel R."/>
        </authorList>
    </citation>
    <scope>NUCLEOTIDE SEQUENCE [LARGE SCALE GENOMIC DNA]</scope>
    <source>
        <strain evidence="2 3">DSM 13634</strain>
    </source>
</reference>
<proteinExistence type="predicted"/>
<dbReference type="PATRIC" id="fig|1121305.3.peg.926"/>
<comment type="caution">
    <text evidence="2">The sequence shown here is derived from an EMBL/GenBank/DDBJ whole genome shotgun (WGS) entry which is preliminary data.</text>
</comment>
<evidence type="ECO:0000313" key="2">
    <source>
        <dbReference type="EMBL" id="KYH29679.1"/>
    </source>
</evidence>
<dbReference type="AlphaFoldDB" id="A0A151APW4"/>
<evidence type="ECO:0000256" key="1">
    <source>
        <dbReference type="SAM" id="MobiDB-lite"/>
    </source>
</evidence>
<dbReference type="EMBL" id="LTBB01000003">
    <property type="protein sequence ID" value="KYH29679.1"/>
    <property type="molecule type" value="Genomic_DNA"/>
</dbReference>